<comment type="pathway">
    <text evidence="4">Amino-acid biosynthesis; D-alanine biosynthesis; D-alanine from L-alanine: step 1/1.</text>
</comment>
<feature type="modified residue" description="N6-(pyridoxal phosphate)lysine" evidence="4 5">
    <location>
        <position position="58"/>
    </location>
</feature>
<evidence type="ECO:0000256" key="6">
    <source>
        <dbReference type="PIRSR" id="PIRSR600821-52"/>
    </source>
</evidence>
<feature type="binding site" evidence="4 6">
    <location>
        <position position="157"/>
    </location>
    <ligand>
        <name>substrate</name>
    </ligand>
</feature>
<feature type="binding site" evidence="4 6">
    <location>
        <position position="334"/>
    </location>
    <ligand>
        <name>substrate</name>
    </ligand>
</feature>
<evidence type="ECO:0000256" key="3">
    <source>
        <dbReference type="ARBA" id="ARBA00023235"/>
    </source>
</evidence>
<dbReference type="SUPFAM" id="SSF50621">
    <property type="entry name" value="Alanine racemase C-terminal domain-like"/>
    <property type="match status" value="1"/>
</dbReference>
<keyword evidence="2 4" id="KW-0663">Pyridoxal phosphate</keyword>
<dbReference type="InterPro" id="IPR020622">
    <property type="entry name" value="Ala_racemase_pyridoxalP-BS"/>
</dbReference>
<dbReference type="NCBIfam" id="TIGR00492">
    <property type="entry name" value="alr"/>
    <property type="match status" value="1"/>
</dbReference>
<feature type="domain" description="Alanine racemase C-terminal" evidence="7">
    <location>
        <begin position="265"/>
        <end position="393"/>
    </location>
</feature>
<organism evidence="8 9">
    <name type="scientific">Rippkaea orientalis (strain PCC 8801 / RF-1)</name>
    <name type="common">Cyanothece sp. (strain PCC 8801)</name>
    <dbReference type="NCBI Taxonomy" id="41431"/>
    <lineage>
        <taxon>Bacteria</taxon>
        <taxon>Bacillati</taxon>
        <taxon>Cyanobacteriota</taxon>
        <taxon>Cyanophyceae</taxon>
        <taxon>Oscillatoriophycideae</taxon>
        <taxon>Chroococcales</taxon>
        <taxon>Aphanothecaceae</taxon>
        <taxon>Rippkaea</taxon>
        <taxon>Rippkaea orientalis</taxon>
    </lineage>
</organism>
<dbReference type="PANTHER" id="PTHR30511">
    <property type="entry name" value="ALANINE RACEMASE"/>
    <property type="match status" value="1"/>
</dbReference>
<dbReference type="Proteomes" id="UP000008204">
    <property type="component" value="Chromosome"/>
</dbReference>
<evidence type="ECO:0000256" key="1">
    <source>
        <dbReference type="ARBA" id="ARBA00001933"/>
    </source>
</evidence>
<dbReference type="PRINTS" id="PR00992">
    <property type="entry name" value="ALARACEMASE"/>
</dbReference>
<dbReference type="GO" id="GO:0030170">
    <property type="term" value="F:pyridoxal phosphate binding"/>
    <property type="evidence" value="ECO:0007669"/>
    <property type="project" value="UniProtKB-UniRule"/>
</dbReference>
<dbReference type="EC" id="5.1.1.1" evidence="4"/>
<gene>
    <name evidence="8" type="ordered locus">PCC8801_0897</name>
</gene>
<dbReference type="InterPro" id="IPR000821">
    <property type="entry name" value="Ala_racemase"/>
</dbReference>
<comment type="cofactor">
    <cofactor evidence="1 4 5">
        <name>pyridoxal 5'-phosphate</name>
        <dbReference type="ChEBI" id="CHEBI:597326"/>
    </cofactor>
</comment>
<dbReference type="GO" id="GO:0008784">
    <property type="term" value="F:alanine racemase activity"/>
    <property type="evidence" value="ECO:0007669"/>
    <property type="project" value="UniProtKB-UniRule"/>
</dbReference>
<dbReference type="InterPro" id="IPR001608">
    <property type="entry name" value="Ala_racemase_N"/>
</dbReference>
<accession>B7JZN2</accession>
<dbReference type="KEGG" id="cyp:PCC8801_0897"/>
<reference evidence="9" key="1">
    <citation type="journal article" date="2011" name="MBio">
        <title>Novel metabolic attributes of the genus Cyanothece, comprising a group of unicellular nitrogen-fixing Cyanobacteria.</title>
        <authorList>
            <person name="Bandyopadhyay A."/>
            <person name="Elvitigala T."/>
            <person name="Welsh E."/>
            <person name="Stockel J."/>
            <person name="Liberton M."/>
            <person name="Min H."/>
            <person name="Sherman L.A."/>
            <person name="Pakrasi H.B."/>
        </authorList>
    </citation>
    <scope>NUCLEOTIDE SEQUENCE [LARGE SCALE GENOMIC DNA]</scope>
    <source>
        <strain evidence="9">PCC 8801</strain>
    </source>
</reference>
<keyword evidence="9" id="KW-1185">Reference proteome</keyword>
<proteinExistence type="inferred from homology"/>
<evidence type="ECO:0000313" key="8">
    <source>
        <dbReference type="EMBL" id="ACK64975.1"/>
    </source>
</evidence>
<evidence type="ECO:0000256" key="2">
    <source>
        <dbReference type="ARBA" id="ARBA00022898"/>
    </source>
</evidence>
<evidence type="ECO:0000256" key="5">
    <source>
        <dbReference type="PIRSR" id="PIRSR600821-50"/>
    </source>
</evidence>
<dbReference type="SUPFAM" id="SSF51419">
    <property type="entry name" value="PLP-binding barrel"/>
    <property type="match status" value="1"/>
</dbReference>
<dbReference type="InterPro" id="IPR029066">
    <property type="entry name" value="PLP-binding_barrel"/>
</dbReference>
<dbReference type="Gene3D" id="3.20.20.10">
    <property type="entry name" value="Alanine racemase"/>
    <property type="match status" value="1"/>
</dbReference>
<dbReference type="GO" id="GO:0005829">
    <property type="term" value="C:cytosol"/>
    <property type="evidence" value="ECO:0007669"/>
    <property type="project" value="TreeGrafter"/>
</dbReference>
<dbReference type="eggNOG" id="COG0787">
    <property type="taxonomic scope" value="Bacteria"/>
</dbReference>
<dbReference type="CDD" id="cd00430">
    <property type="entry name" value="PLPDE_III_AR"/>
    <property type="match status" value="1"/>
</dbReference>
<dbReference type="UniPathway" id="UPA00042">
    <property type="reaction ID" value="UER00497"/>
</dbReference>
<dbReference type="Pfam" id="PF01168">
    <property type="entry name" value="Ala_racemase_N"/>
    <property type="match status" value="1"/>
</dbReference>
<dbReference type="InterPro" id="IPR009006">
    <property type="entry name" value="Ala_racemase/Decarboxylase_C"/>
</dbReference>
<evidence type="ECO:0000256" key="4">
    <source>
        <dbReference type="HAMAP-Rule" id="MF_01201"/>
    </source>
</evidence>
<dbReference type="HOGENOM" id="CLU_028393_2_2_3"/>
<evidence type="ECO:0000313" key="9">
    <source>
        <dbReference type="Proteomes" id="UP000008204"/>
    </source>
</evidence>
<feature type="active site" description="Proton acceptor; specific for D-alanine" evidence="4">
    <location>
        <position position="58"/>
    </location>
</feature>
<evidence type="ECO:0000259" key="7">
    <source>
        <dbReference type="SMART" id="SM01005"/>
    </source>
</evidence>
<comment type="similarity">
    <text evidence="4">Belongs to the alanine racemase family.</text>
</comment>
<dbReference type="EMBL" id="CP001287">
    <property type="protein sequence ID" value="ACK64975.1"/>
    <property type="molecule type" value="Genomic_DNA"/>
</dbReference>
<dbReference type="GO" id="GO:0030632">
    <property type="term" value="P:D-alanine biosynthetic process"/>
    <property type="evidence" value="ECO:0007669"/>
    <property type="project" value="UniProtKB-UniRule"/>
</dbReference>
<keyword evidence="3 4" id="KW-0413">Isomerase</keyword>
<dbReference type="InterPro" id="IPR011079">
    <property type="entry name" value="Ala_racemase_C"/>
</dbReference>
<comment type="catalytic activity">
    <reaction evidence="4">
        <text>L-alanine = D-alanine</text>
        <dbReference type="Rhea" id="RHEA:20249"/>
        <dbReference type="ChEBI" id="CHEBI:57416"/>
        <dbReference type="ChEBI" id="CHEBI:57972"/>
        <dbReference type="EC" id="5.1.1.1"/>
    </reaction>
</comment>
<dbReference type="RefSeq" id="WP_012594250.1">
    <property type="nucleotide sequence ID" value="NC_011726.1"/>
</dbReference>
<dbReference type="HAMAP" id="MF_01201">
    <property type="entry name" value="Ala_racemase"/>
    <property type="match status" value="1"/>
</dbReference>
<feature type="active site" description="Proton acceptor; specific for L-alanine" evidence="4">
    <location>
        <position position="286"/>
    </location>
</feature>
<dbReference type="AlphaFoldDB" id="B7JZN2"/>
<dbReference type="STRING" id="41431.PCC8801_0897"/>
<dbReference type="Gene3D" id="2.40.37.10">
    <property type="entry name" value="Lyase, Ornithine Decarboxylase, Chain A, domain 1"/>
    <property type="match status" value="1"/>
</dbReference>
<dbReference type="OrthoDB" id="9813814at2"/>
<dbReference type="Pfam" id="PF00842">
    <property type="entry name" value="Ala_racemase_C"/>
    <property type="match status" value="1"/>
</dbReference>
<name>B7JZN2_RIPO1</name>
<protein>
    <recommendedName>
        <fullName evidence="4">Alanine racemase</fullName>
        <ecNumber evidence="4">5.1.1.1</ecNumber>
    </recommendedName>
</protein>
<dbReference type="PANTHER" id="PTHR30511:SF0">
    <property type="entry name" value="ALANINE RACEMASE, CATABOLIC-RELATED"/>
    <property type="match status" value="1"/>
</dbReference>
<dbReference type="PROSITE" id="PS00395">
    <property type="entry name" value="ALANINE_RACEMASE"/>
    <property type="match status" value="1"/>
</dbReference>
<sequence>MLSQELETKTRRNRYDYHLSEIIRQRAWVEINQQALIHNVAEIKGLLSPKTALMAVVKADAYGHGAIKVAQTALDAGANGLAIATLGEGIELREAGITAPILILGAINTSEEIAAIAQWQLQPTLCNPQQALIFSDTLSKLGQTLPVHLKLDTGMSRLGTPWHQATDFVRLVQQLPYLKIATIYSHLATADDPDRSEMERQHRRFKQAIAQLKSHGLPLPPLHFANSAATLVNPNLHYDLVRVGLALYGLYPAPHLRSFADLKPVLQVKAKVTQVKTIPPGTGVSYGYQFVSDRTMDVAVVGIGYADGVPRNLSNRLEVLIRGQRVRQIGAITMDQLMLDVSAIPNLQVGEVVTLIGKDGDQEITADDWANKLGTISWEILCGFKHRLPRIMVKSSSNKLVEI</sequence>
<comment type="function">
    <text evidence="4">Catalyzes the interconversion of L-alanine and D-alanine. May also act on other amino acids.</text>
</comment>
<dbReference type="SMART" id="SM01005">
    <property type="entry name" value="Ala_racemase_C"/>
    <property type="match status" value="1"/>
</dbReference>
<dbReference type="FunFam" id="3.20.20.10:FF:000002">
    <property type="entry name" value="Alanine racemase"/>
    <property type="match status" value="1"/>
</dbReference>